<keyword evidence="4" id="KW-1185">Reference proteome</keyword>
<dbReference type="Pfam" id="PF11274">
    <property type="entry name" value="DUF3074"/>
    <property type="match status" value="1"/>
</dbReference>
<dbReference type="STRING" id="97972.A0A2V1DQ48"/>
<dbReference type="OrthoDB" id="6423603at2759"/>
<evidence type="ECO:0000256" key="1">
    <source>
        <dbReference type="SAM" id="MobiDB-lite"/>
    </source>
</evidence>
<evidence type="ECO:0000313" key="3">
    <source>
        <dbReference type="EMBL" id="PVI00373.1"/>
    </source>
</evidence>
<evidence type="ECO:0000259" key="2">
    <source>
        <dbReference type="Pfam" id="PF11274"/>
    </source>
</evidence>
<dbReference type="InterPro" id="IPR024500">
    <property type="entry name" value="DUF3074"/>
</dbReference>
<proteinExistence type="predicted"/>
<sequence>MDRGRDGSEGGGGDGPHAQPPTTTTAGVVELDDGNSSPKRPSWPKRLTLVPLDVHQVPVHPELEGHQKNSSTVDDFLRKLFVEADAEIDRPRKSIGRFKDEVDGGDGKKYAVEVLKWKSEYEGGRGTWFGRSSEHEEGKPAGFEELRKCLMKGHERNEAEYTPAIYDVNTVLEWGLEGQEVAWKVDGKDGVREGLMRDIEMRITQMHHSMPGGILNDRVFTVLLISFVNTNPSHSSLSESIDVQIPIDLYSFPPVVISRSHINRDLSTKKLSYRNSRSDASPEQKAKSKAGKGIVEGKYVSVERIQQVKGAADTKDGVVTKWDMKTASDAGGNLPMAVQKLGVPGAIAKDVPLALGFVVKRR</sequence>
<dbReference type="PANTHER" id="PTHR40370:SF1">
    <property type="entry name" value="DUF3074 DOMAIN-CONTAINING PROTEIN"/>
    <property type="match status" value="1"/>
</dbReference>
<dbReference type="EMBL" id="KZ805374">
    <property type="protein sequence ID" value="PVI00373.1"/>
    <property type="molecule type" value="Genomic_DNA"/>
</dbReference>
<dbReference type="Proteomes" id="UP000244855">
    <property type="component" value="Unassembled WGS sequence"/>
</dbReference>
<reference evidence="3 4" key="1">
    <citation type="journal article" date="2018" name="Sci. Rep.">
        <title>Comparative genomics provides insights into the lifestyle and reveals functional heterogeneity of dark septate endophytic fungi.</title>
        <authorList>
            <person name="Knapp D.G."/>
            <person name="Nemeth J.B."/>
            <person name="Barry K."/>
            <person name="Hainaut M."/>
            <person name="Henrissat B."/>
            <person name="Johnson J."/>
            <person name="Kuo A."/>
            <person name="Lim J.H.P."/>
            <person name="Lipzen A."/>
            <person name="Nolan M."/>
            <person name="Ohm R.A."/>
            <person name="Tamas L."/>
            <person name="Grigoriev I.V."/>
            <person name="Spatafora J.W."/>
            <person name="Nagy L.G."/>
            <person name="Kovacs G.M."/>
        </authorList>
    </citation>
    <scope>NUCLEOTIDE SEQUENCE [LARGE SCALE GENOMIC DNA]</scope>
    <source>
        <strain evidence="3 4">DSE2036</strain>
    </source>
</reference>
<organism evidence="3 4">
    <name type="scientific">Periconia macrospinosa</name>
    <dbReference type="NCBI Taxonomy" id="97972"/>
    <lineage>
        <taxon>Eukaryota</taxon>
        <taxon>Fungi</taxon>
        <taxon>Dikarya</taxon>
        <taxon>Ascomycota</taxon>
        <taxon>Pezizomycotina</taxon>
        <taxon>Dothideomycetes</taxon>
        <taxon>Pleosporomycetidae</taxon>
        <taxon>Pleosporales</taxon>
        <taxon>Massarineae</taxon>
        <taxon>Periconiaceae</taxon>
        <taxon>Periconia</taxon>
    </lineage>
</organism>
<name>A0A2V1DQ48_9PLEO</name>
<dbReference type="PANTHER" id="PTHR40370">
    <property type="entry name" value="EXPRESSED PROTEIN"/>
    <property type="match status" value="1"/>
</dbReference>
<gene>
    <name evidence="3" type="ORF">DM02DRAFT_394861</name>
</gene>
<feature type="domain" description="DUF3074" evidence="2">
    <location>
        <begin position="128"/>
        <end position="358"/>
    </location>
</feature>
<dbReference type="AlphaFoldDB" id="A0A2V1DQ48"/>
<protein>
    <recommendedName>
        <fullName evidence="2">DUF3074 domain-containing protein</fullName>
    </recommendedName>
</protein>
<feature type="region of interest" description="Disordered" evidence="1">
    <location>
        <begin position="1"/>
        <end position="46"/>
    </location>
</feature>
<evidence type="ECO:0000313" key="4">
    <source>
        <dbReference type="Proteomes" id="UP000244855"/>
    </source>
</evidence>
<accession>A0A2V1DQ48</accession>